<dbReference type="PROSITE" id="PS50297">
    <property type="entry name" value="ANK_REP_REGION"/>
    <property type="match status" value="2"/>
</dbReference>
<keyword evidence="6" id="KW-1185">Reference proteome</keyword>
<feature type="domain" description="GPI inositol-deacylase winged helix" evidence="4">
    <location>
        <begin position="46"/>
        <end position="133"/>
    </location>
</feature>
<gene>
    <name evidence="5" type="ORF">EV421DRAFT_163954</name>
</gene>
<evidence type="ECO:0000259" key="4">
    <source>
        <dbReference type="Pfam" id="PF22939"/>
    </source>
</evidence>
<reference evidence="5" key="1">
    <citation type="submission" date="2023-06" db="EMBL/GenBank/DDBJ databases">
        <authorList>
            <consortium name="Lawrence Berkeley National Laboratory"/>
            <person name="Ahrendt S."/>
            <person name="Sahu N."/>
            <person name="Indic B."/>
            <person name="Wong-Bajracharya J."/>
            <person name="Merenyi Z."/>
            <person name="Ke H.-M."/>
            <person name="Monk M."/>
            <person name="Kocsube S."/>
            <person name="Drula E."/>
            <person name="Lipzen A."/>
            <person name="Balint B."/>
            <person name="Henrissat B."/>
            <person name="Andreopoulos B."/>
            <person name="Martin F.M."/>
            <person name="Harder C.B."/>
            <person name="Rigling D."/>
            <person name="Ford K.L."/>
            <person name="Foster G.D."/>
            <person name="Pangilinan J."/>
            <person name="Papanicolaou A."/>
            <person name="Barry K."/>
            <person name="LaButti K."/>
            <person name="Viragh M."/>
            <person name="Koriabine M."/>
            <person name="Yan M."/>
            <person name="Riley R."/>
            <person name="Champramary S."/>
            <person name="Plett K.L."/>
            <person name="Tsai I.J."/>
            <person name="Slot J."/>
            <person name="Sipos G."/>
            <person name="Plett J."/>
            <person name="Nagy L.G."/>
            <person name="Grigoriev I.V."/>
        </authorList>
    </citation>
    <scope>NUCLEOTIDE SEQUENCE</scope>
    <source>
        <strain evidence="5">FPL87.14</strain>
    </source>
</reference>
<dbReference type="InterPro" id="IPR006616">
    <property type="entry name" value="DM9_repeat"/>
</dbReference>
<dbReference type="InterPro" id="IPR054471">
    <property type="entry name" value="GPIID_WHD"/>
</dbReference>
<evidence type="ECO:0000313" key="5">
    <source>
        <dbReference type="EMBL" id="KAK0431632.1"/>
    </source>
</evidence>
<dbReference type="SUPFAM" id="SSF48403">
    <property type="entry name" value="Ankyrin repeat"/>
    <property type="match status" value="1"/>
</dbReference>
<dbReference type="Pfam" id="PF11901">
    <property type="entry name" value="DM9"/>
    <property type="match status" value="1"/>
</dbReference>
<dbReference type="AlphaFoldDB" id="A0AA39IW82"/>
<dbReference type="EMBL" id="JAUEPT010000110">
    <property type="protein sequence ID" value="KAK0431632.1"/>
    <property type="molecule type" value="Genomic_DNA"/>
</dbReference>
<dbReference type="PROSITE" id="PS50088">
    <property type="entry name" value="ANK_REPEAT"/>
    <property type="match status" value="2"/>
</dbReference>
<feature type="repeat" description="ANK" evidence="3">
    <location>
        <begin position="242"/>
        <end position="268"/>
    </location>
</feature>
<keyword evidence="2 3" id="KW-0040">ANK repeat</keyword>
<dbReference type="Pfam" id="PF12796">
    <property type="entry name" value="Ank_2"/>
    <property type="match status" value="1"/>
</dbReference>
<sequence length="535" mass="59939">MFLLASLHMDSLTQSTNQKILRDILKELPDNMKNAYDETMERVNHQGKHKSALAIHIFGWIVFARHSLTVLELQHALAVELDTMTLDSNNLCSEDLLGSVCGGLVIIDQTGRHREPIVRFVHKYYTTQQYFMSQKDRFFPHLQETITRTCQTYMLFNGSSDLNVHGSMSSSDDDCHPNIPHIDVYGPGCQKYPFLCYLLFHWGYHASKLQCSMGHEIIAFLDLACCRKVTKLFHVMISYPDAPSIPLHFAVEYGLLHIMELLLNRGDDPCQCIPSLLETAVYRHNIEIVKLLLDLDKINPNTQLLLQQTPLSYAVEQQSVQLLELLLQSGQVDVNCKDSTGCTPLMLAVSSGNMSIVKVLLKHTGIDILARDKIGNPAYAYACWQYSQEPDFSDNDGMFALLEKYGGRPPIAHYEPTYPLATCLPNEQLNSGSGFRIPLDSSTTFPSLDHTGLPPCYDTNGDPIYIGSAILRDAVLPCKIGSHLSVSCLVPSHGCEIAHMGRYNLLLFNPDTMEFVHTSRGHFPAGRKLVKGGHN</sequence>
<dbReference type="Pfam" id="PF22939">
    <property type="entry name" value="WHD_GPIID"/>
    <property type="match status" value="1"/>
</dbReference>
<evidence type="ECO:0000256" key="1">
    <source>
        <dbReference type="ARBA" id="ARBA00022737"/>
    </source>
</evidence>
<dbReference type="PANTHER" id="PTHR24198:SF165">
    <property type="entry name" value="ANKYRIN REPEAT-CONTAINING PROTEIN-RELATED"/>
    <property type="match status" value="1"/>
</dbReference>
<evidence type="ECO:0000256" key="2">
    <source>
        <dbReference type="ARBA" id="ARBA00023043"/>
    </source>
</evidence>
<keyword evidence="1" id="KW-0677">Repeat</keyword>
<name>A0AA39IW82_9AGAR</name>
<comment type="caution">
    <text evidence="5">The sequence shown here is derived from an EMBL/GenBank/DDBJ whole genome shotgun (WGS) entry which is preliminary data.</text>
</comment>
<dbReference type="Gene3D" id="1.25.40.20">
    <property type="entry name" value="Ankyrin repeat-containing domain"/>
    <property type="match status" value="1"/>
</dbReference>
<organism evidence="5 6">
    <name type="scientific">Armillaria borealis</name>
    <dbReference type="NCBI Taxonomy" id="47425"/>
    <lineage>
        <taxon>Eukaryota</taxon>
        <taxon>Fungi</taxon>
        <taxon>Dikarya</taxon>
        <taxon>Basidiomycota</taxon>
        <taxon>Agaricomycotina</taxon>
        <taxon>Agaricomycetes</taxon>
        <taxon>Agaricomycetidae</taxon>
        <taxon>Agaricales</taxon>
        <taxon>Marasmiineae</taxon>
        <taxon>Physalacriaceae</taxon>
        <taxon>Armillaria</taxon>
    </lineage>
</organism>
<dbReference type="Proteomes" id="UP001175226">
    <property type="component" value="Unassembled WGS sequence"/>
</dbReference>
<dbReference type="Pfam" id="PF00023">
    <property type="entry name" value="Ank"/>
    <property type="match status" value="1"/>
</dbReference>
<protein>
    <submittedName>
        <fullName evidence="5">Ankyrin repeat-containing domain protein</fullName>
    </submittedName>
</protein>
<accession>A0AA39IW82</accession>
<dbReference type="InterPro" id="IPR036770">
    <property type="entry name" value="Ankyrin_rpt-contain_sf"/>
</dbReference>
<feature type="repeat" description="ANK" evidence="3">
    <location>
        <begin position="340"/>
        <end position="373"/>
    </location>
</feature>
<dbReference type="InterPro" id="IPR002110">
    <property type="entry name" value="Ankyrin_rpt"/>
</dbReference>
<dbReference type="PANTHER" id="PTHR24198">
    <property type="entry name" value="ANKYRIN REPEAT AND PROTEIN KINASE DOMAIN-CONTAINING PROTEIN"/>
    <property type="match status" value="1"/>
</dbReference>
<dbReference type="SMART" id="SM00248">
    <property type="entry name" value="ANK"/>
    <property type="match status" value="4"/>
</dbReference>
<evidence type="ECO:0000256" key="3">
    <source>
        <dbReference type="PROSITE-ProRule" id="PRU00023"/>
    </source>
</evidence>
<proteinExistence type="predicted"/>
<evidence type="ECO:0000313" key="6">
    <source>
        <dbReference type="Proteomes" id="UP001175226"/>
    </source>
</evidence>